<accession>A0A251T115</accession>
<dbReference type="EMBL" id="CM007901">
    <property type="protein sequence ID" value="OTG04817.1"/>
    <property type="molecule type" value="Genomic_DNA"/>
</dbReference>
<reference evidence="2" key="1">
    <citation type="journal article" date="2017" name="Nature">
        <title>The sunflower genome provides insights into oil metabolism, flowering and Asterid evolution.</title>
        <authorList>
            <person name="Badouin H."/>
            <person name="Gouzy J."/>
            <person name="Grassa C.J."/>
            <person name="Murat F."/>
            <person name="Staton S.E."/>
            <person name="Cottret L."/>
            <person name="Lelandais-Briere C."/>
            <person name="Owens G.L."/>
            <person name="Carrere S."/>
            <person name="Mayjonade B."/>
            <person name="Legrand L."/>
            <person name="Gill N."/>
            <person name="Kane N.C."/>
            <person name="Bowers J.E."/>
            <person name="Hubner S."/>
            <person name="Bellec A."/>
            <person name="Berard A."/>
            <person name="Berges H."/>
            <person name="Blanchet N."/>
            <person name="Boniface M.C."/>
            <person name="Brunel D."/>
            <person name="Catrice O."/>
            <person name="Chaidir N."/>
            <person name="Claudel C."/>
            <person name="Donnadieu C."/>
            <person name="Faraut T."/>
            <person name="Fievet G."/>
            <person name="Helmstetter N."/>
            <person name="King M."/>
            <person name="Knapp S.J."/>
            <person name="Lai Z."/>
            <person name="Le Paslier M.C."/>
            <person name="Lippi Y."/>
            <person name="Lorenzon L."/>
            <person name="Mandel J.R."/>
            <person name="Marage G."/>
            <person name="Marchand G."/>
            <person name="Marquand E."/>
            <person name="Bret-Mestries E."/>
            <person name="Morien E."/>
            <person name="Nambeesan S."/>
            <person name="Nguyen T."/>
            <person name="Pegot-Espagnet P."/>
            <person name="Pouilly N."/>
            <person name="Raftis F."/>
            <person name="Sallet E."/>
            <person name="Schiex T."/>
            <person name="Thomas J."/>
            <person name="Vandecasteele C."/>
            <person name="Vares D."/>
            <person name="Vear F."/>
            <person name="Vautrin S."/>
            <person name="Crespi M."/>
            <person name="Mangin B."/>
            <person name="Burke J.M."/>
            <person name="Salse J."/>
            <person name="Munos S."/>
            <person name="Vincourt P."/>
            <person name="Rieseberg L.H."/>
            <person name="Langlade N.B."/>
        </authorList>
    </citation>
    <scope>NUCLEOTIDE SEQUENCE [LARGE SCALE GENOMIC DNA]</scope>
    <source>
        <strain evidence="2">cv. SF193</strain>
    </source>
</reference>
<keyword evidence="2" id="KW-1185">Reference proteome</keyword>
<name>A0A251T115_HELAN</name>
<proteinExistence type="predicted"/>
<organism evidence="1 2">
    <name type="scientific">Helianthus annuus</name>
    <name type="common">Common sunflower</name>
    <dbReference type="NCBI Taxonomy" id="4232"/>
    <lineage>
        <taxon>Eukaryota</taxon>
        <taxon>Viridiplantae</taxon>
        <taxon>Streptophyta</taxon>
        <taxon>Embryophyta</taxon>
        <taxon>Tracheophyta</taxon>
        <taxon>Spermatophyta</taxon>
        <taxon>Magnoliopsida</taxon>
        <taxon>eudicotyledons</taxon>
        <taxon>Gunneridae</taxon>
        <taxon>Pentapetalae</taxon>
        <taxon>asterids</taxon>
        <taxon>campanulids</taxon>
        <taxon>Asterales</taxon>
        <taxon>Asteraceae</taxon>
        <taxon>Asteroideae</taxon>
        <taxon>Heliantheae alliance</taxon>
        <taxon>Heliantheae</taxon>
        <taxon>Helianthus</taxon>
    </lineage>
</organism>
<dbReference type="Proteomes" id="UP000215914">
    <property type="component" value="Chromosome 12"/>
</dbReference>
<evidence type="ECO:0000313" key="2">
    <source>
        <dbReference type="Proteomes" id="UP000215914"/>
    </source>
</evidence>
<dbReference type="InParanoid" id="A0A251T115"/>
<gene>
    <name evidence="1" type="ORF">HannXRQ_Chr12g0366601</name>
</gene>
<protein>
    <submittedName>
        <fullName evidence="1">Uncharacterized protein</fullName>
    </submittedName>
</protein>
<dbReference type="AlphaFoldDB" id="A0A251T115"/>
<evidence type="ECO:0000313" key="1">
    <source>
        <dbReference type="EMBL" id="OTG04817.1"/>
    </source>
</evidence>
<sequence length="57" mass="6658">MEIRSCSQVFSVVNNSNHFGQVKVRIELSYVIVILKTEPQVVELDIRLEMVRLKKKL</sequence>